<dbReference type="GO" id="GO:0005524">
    <property type="term" value="F:ATP binding"/>
    <property type="evidence" value="ECO:0007669"/>
    <property type="project" value="UniProtKB-KW"/>
</dbReference>
<evidence type="ECO:0000256" key="1">
    <source>
        <dbReference type="ARBA" id="ARBA00010638"/>
    </source>
</evidence>
<dbReference type="Gene3D" id="3.40.50.10420">
    <property type="entry name" value="NagB/RpiA/CoA transferase-like"/>
    <property type="match status" value="1"/>
</dbReference>
<reference evidence="4" key="1">
    <citation type="submission" date="2018-10" db="EMBL/GenBank/DDBJ databases">
        <authorList>
            <person name="Aoki K."/>
        </authorList>
    </citation>
    <scope>NUCLEOTIDE SEQUENCE</scope>
</reference>
<sequence>MTWSNNMYKYDLDYDYNKSNFRKECIKKLNKNSKISRIQKDKYVCTKIFELITLHKPSKILAYIPLLMEVNIMPLVNRLRKENICEVYTPYVIGKTFKAVKYRLPLNKNRFGIKEPKNTRLNVDIDLAIVPVIGIDATNRRIGFGSGMYDRFFGNLKKQPITIFIQRVLCKTNTIITSDYDIEANYIITGK</sequence>
<protein>
    <submittedName>
        <fullName evidence="4">5-formyltetrahydrofolate cyclo-ligase</fullName>
        <ecNumber evidence="4">6.3.3.2</ecNumber>
    </submittedName>
</protein>
<dbReference type="AlphaFoldDB" id="A0A3B1E4K0"/>
<keyword evidence="4" id="KW-0436">Ligase</keyword>
<dbReference type="Pfam" id="PF01812">
    <property type="entry name" value="5-FTHF_cyc-lig"/>
    <property type="match status" value="1"/>
</dbReference>
<evidence type="ECO:0000256" key="3">
    <source>
        <dbReference type="ARBA" id="ARBA00022840"/>
    </source>
</evidence>
<comment type="similarity">
    <text evidence="1">Belongs to the 5-formyltetrahydrofolate cyclo-ligase family.</text>
</comment>
<keyword evidence="3" id="KW-0067">ATP-binding</keyword>
<dbReference type="EC" id="6.3.3.2" evidence="4"/>
<dbReference type="GO" id="GO:0035999">
    <property type="term" value="P:tetrahydrofolate interconversion"/>
    <property type="evidence" value="ECO:0007669"/>
    <property type="project" value="TreeGrafter"/>
</dbReference>
<dbReference type="PANTHER" id="PTHR23407:SF1">
    <property type="entry name" value="5-FORMYLTETRAHYDROFOLATE CYCLO-LIGASE"/>
    <property type="match status" value="1"/>
</dbReference>
<dbReference type="NCBIfam" id="TIGR02727">
    <property type="entry name" value="MTHFS_bact"/>
    <property type="match status" value="1"/>
</dbReference>
<organism evidence="4">
    <name type="scientific">hydrothermal vent metagenome</name>
    <dbReference type="NCBI Taxonomy" id="652676"/>
    <lineage>
        <taxon>unclassified sequences</taxon>
        <taxon>metagenomes</taxon>
        <taxon>ecological metagenomes</taxon>
    </lineage>
</organism>
<dbReference type="GO" id="GO:0030272">
    <property type="term" value="F:5-formyltetrahydrofolate cyclo-ligase activity"/>
    <property type="evidence" value="ECO:0007669"/>
    <property type="project" value="UniProtKB-EC"/>
</dbReference>
<proteinExistence type="inferred from homology"/>
<dbReference type="GO" id="GO:0009396">
    <property type="term" value="P:folic acid-containing compound biosynthetic process"/>
    <property type="evidence" value="ECO:0007669"/>
    <property type="project" value="TreeGrafter"/>
</dbReference>
<dbReference type="InterPro" id="IPR024185">
    <property type="entry name" value="FTHF_cligase-like_sf"/>
</dbReference>
<gene>
    <name evidence="4" type="ORF">MNB_ARC-1_1041</name>
</gene>
<dbReference type="PIRSF" id="PIRSF006806">
    <property type="entry name" value="FTHF_cligase"/>
    <property type="match status" value="1"/>
</dbReference>
<dbReference type="InterPro" id="IPR002698">
    <property type="entry name" value="FTHF_cligase"/>
</dbReference>
<dbReference type="SUPFAM" id="SSF100950">
    <property type="entry name" value="NagB/RpiA/CoA transferase-like"/>
    <property type="match status" value="1"/>
</dbReference>
<keyword evidence="2" id="KW-0547">Nucleotide-binding</keyword>
<evidence type="ECO:0000313" key="4">
    <source>
        <dbReference type="EMBL" id="VAY86785.1"/>
    </source>
</evidence>
<dbReference type="InterPro" id="IPR037171">
    <property type="entry name" value="NagB/RpiA_transferase-like"/>
</dbReference>
<dbReference type="EMBL" id="UOYO01000017">
    <property type="protein sequence ID" value="VAY86785.1"/>
    <property type="molecule type" value="Genomic_DNA"/>
</dbReference>
<accession>A0A3B1E4K0</accession>
<dbReference type="PANTHER" id="PTHR23407">
    <property type="entry name" value="ATPASE INHIBITOR/5-FORMYLTETRAHYDROFOLATE CYCLO-LIGASE"/>
    <property type="match status" value="1"/>
</dbReference>
<evidence type="ECO:0000256" key="2">
    <source>
        <dbReference type="ARBA" id="ARBA00022741"/>
    </source>
</evidence>
<name>A0A3B1E4K0_9ZZZZ</name>